<name>A0ABY9SF38_9ENTR</name>
<proteinExistence type="predicted"/>
<keyword evidence="2" id="KW-1185">Reference proteome</keyword>
<organism evidence="1 2">
    <name type="scientific">Buttiauxella selenatireducens</name>
    <dbReference type="NCBI Taxonomy" id="3073902"/>
    <lineage>
        <taxon>Bacteria</taxon>
        <taxon>Pseudomonadati</taxon>
        <taxon>Pseudomonadota</taxon>
        <taxon>Gammaproteobacteria</taxon>
        <taxon>Enterobacterales</taxon>
        <taxon>Enterobacteriaceae</taxon>
        <taxon>Buttiauxella</taxon>
    </lineage>
</organism>
<gene>
    <name evidence="1" type="ORF">RHD99_08405</name>
</gene>
<evidence type="ECO:0000313" key="2">
    <source>
        <dbReference type="Proteomes" id="UP001246690"/>
    </source>
</evidence>
<sequence>MANQEHTQTRPKNRVFLRSGAISSSCHHATYPGDPEIITAPVPLVSSDSPESSLRLLDCNCSLLEFITVLSQRINDPLEQYLPDLIDITAEVVRELDESVVSVLDMVQAMEDNPVCECPAPGTEAWDEMLARAEPEERHIQQDRPEDTRRLARLNVALLTCVHSSIHSQDEDLQRFTDDMLTLALGLSCAFNRSAEDTLPEGDCLHDYCRMCRGRKNTHRQ</sequence>
<reference evidence="1 2" key="1">
    <citation type="submission" date="2023-09" db="EMBL/GenBank/DDBJ databases">
        <title>Buttiauxella selenatireducens sp. nov., isolated from the rhizosphere of Cardamine hupingshanesis.</title>
        <authorList>
            <person name="Zhang S."/>
            <person name="Xu Z."/>
            <person name="Wang H."/>
            <person name="Guo Y."/>
        </authorList>
    </citation>
    <scope>NUCLEOTIDE SEQUENCE [LARGE SCALE GENOMIC DNA]</scope>
    <source>
        <strain evidence="1 2">R73</strain>
    </source>
</reference>
<evidence type="ECO:0000313" key="1">
    <source>
        <dbReference type="EMBL" id="WMY75943.1"/>
    </source>
</evidence>
<accession>A0ABY9SF38</accession>
<dbReference type="RefSeq" id="WP_309878391.1">
    <property type="nucleotide sequence ID" value="NZ_CP133838.1"/>
</dbReference>
<dbReference type="EMBL" id="CP133838">
    <property type="protein sequence ID" value="WMY75943.1"/>
    <property type="molecule type" value="Genomic_DNA"/>
</dbReference>
<dbReference type="Proteomes" id="UP001246690">
    <property type="component" value="Chromosome"/>
</dbReference>
<protein>
    <submittedName>
        <fullName evidence="1">Uncharacterized protein</fullName>
    </submittedName>
</protein>